<dbReference type="NCBIfam" id="NF003593">
    <property type="entry name" value="PRK05255.1-1"/>
    <property type="match status" value="1"/>
</dbReference>
<keyword evidence="7" id="KW-1185">Reference proteome</keyword>
<dbReference type="Gene3D" id="1.10.60.30">
    <property type="entry name" value="PSPTO4464-like domains"/>
    <property type="match status" value="2"/>
</dbReference>
<dbReference type="GO" id="GO:0043022">
    <property type="term" value="F:ribosome binding"/>
    <property type="evidence" value="ECO:0007669"/>
    <property type="project" value="UniProtKB-UniRule"/>
</dbReference>
<dbReference type="EMBL" id="JADEYS010000007">
    <property type="protein sequence ID" value="MBE9397278.1"/>
    <property type="molecule type" value="Genomic_DNA"/>
</dbReference>
<keyword evidence="4 5" id="KW-0694">RNA-binding</keyword>
<evidence type="ECO:0000313" key="7">
    <source>
        <dbReference type="Proteomes" id="UP000640333"/>
    </source>
</evidence>
<gene>
    <name evidence="5" type="primary">darP</name>
    <name evidence="6" type="ORF">IOQ59_08400</name>
</gene>
<comment type="similarity">
    <text evidence="5">Belongs to the DarP family.</text>
</comment>
<dbReference type="SUPFAM" id="SSF158710">
    <property type="entry name" value="PSPTO4464-like"/>
    <property type="match status" value="1"/>
</dbReference>
<comment type="function">
    <text evidence="5">Member of a network of 50S ribosomal subunit biogenesis factors which assembles along the 30S-50S interface, preventing incorrect 23S rRNA structures from forming. Promotes peptidyl transferase center (PTC) maturation.</text>
</comment>
<dbReference type="PANTHER" id="PTHR38101:SF1">
    <property type="entry name" value="UPF0307 PROTEIN YJGA"/>
    <property type="match status" value="1"/>
</dbReference>
<dbReference type="PANTHER" id="PTHR38101">
    <property type="entry name" value="UPF0307 PROTEIN YJGA"/>
    <property type="match status" value="1"/>
</dbReference>
<dbReference type="Proteomes" id="UP000640333">
    <property type="component" value="Unassembled WGS sequence"/>
</dbReference>
<evidence type="ECO:0000256" key="5">
    <source>
        <dbReference type="HAMAP-Rule" id="MF_00765"/>
    </source>
</evidence>
<keyword evidence="2 5" id="KW-0690">Ribosome biogenesis</keyword>
<dbReference type="AlphaFoldDB" id="A0A8J7JY84"/>
<evidence type="ECO:0000256" key="4">
    <source>
        <dbReference type="ARBA" id="ARBA00022884"/>
    </source>
</evidence>
<proteinExistence type="inferred from homology"/>
<dbReference type="GO" id="GO:0005829">
    <property type="term" value="C:cytosol"/>
    <property type="evidence" value="ECO:0007669"/>
    <property type="project" value="TreeGrafter"/>
</dbReference>
<dbReference type="CDD" id="cd16331">
    <property type="entry name" value="YjgA-like"/>
    <property type="match status" value="1"/>
</dbReference>
<evidence type="ECO:0000256" key="3">
    <source>
        <dbReference type="ARBA" id="ARBA00022730"/>
    </source>
</evidence>
<reference evidence="6" key="1">
    <citation type="submission" date="2020-10" db="EMBL/GenBank/DDBJ databases">
        <title>Bacterium isolated from coastal waters sediment.</title>
        <authorList>
            <person name="Chen R.-J."/>
            <person name="Lu D.-C."/>
            <person name="Zhu K.-L."/>
            <person name="Du Z.-J."/>
        </authorList>
    </citation>
    <scope>NUCLEOTIDE SEQUENCE</scope>
    <source>
        <strain evidence="6">N1Y112</strain>
    </source>
</reference>
<comment type="subcellular location">
    <subcellularLocation>
        <location evidence="5">Cytoplasm</location>
    </subcellularLocation>
    <text evidence="5">Associates with late stage pre-50S ribosomal subunits.</text>
</comment>
<organism evidence="6 7">
    <name type="scientific">Pontibacterium sinense</name>
    <dbReference type="NCBI Taxonomy" id="2781979"/>
    <lineage>
        <taxon>Bacteria</taxon>
        <taxon>Pseudomonadati</taxon>
        <taxon>Pseudomonadota</taxon>
        <taxon>Gammaproteobacteria</taxon>
        <taxon>Oceanospirillales</taxon>
        <taxon>Oceanospirillaceae</taxon>
        <taxon>Pontibacterium</taxon>
    </lineage>
</organism>
<dbReference type="PIRSF" id="PIRSF016183">
    <property type="entry name" value="UCP016183"/>
    <property type="match status" value="1"/>
</dbReference>
<accession>A0A8J7JY84</accession>
<evidence type="ECO:0000256" key="1">
    <source>
        <dbReference type="ARBA" id="ARBA00022490"/>
    </source>
</evidence>
<dbReference type="Pfam" id="PF04751">
    <property type="entry name" value="DarP"/>
    <property type="match status" value="1"/>
</dbReference>
<dbReference type="GO" id="GO:1902626">
    <property type="term" value="P:assembly of large subunit precursor of preribosome"/>
    <property type="evidence" value="ECO:0007669"/>
    <property type="project" value="UniProtKB-UniRule"/>
</dbReference>
<dbReference type="GO" id="GO:0019843">
    <property type="term" value="F:rRNA binding"/>
    <property type="evidence" value="ECO:0007669"/>
    <property type="project" value="UniProtKB-UniRule"/>
</dbReference>
<dbReference type="InterPro" id="IPR006839">
    <property type="entry name" value="DarP"/>
</dbReference>
<name>A0A8J7JY84_9GAMM</name>
<keyword evidence="1 5" id="KW-0963">Cytoplasm</keyword>
<sequence length="176" mass="20333">MVNNEDFSKDDSSEEEWISKTQIKKEMLALQTLGEKLSTLTAEQLKTVPMSEPLRAAIEECSRIKPRSGAMKRHMNYVGRLMRTEDAEEIEQAMGRFEAGSQAHTAMFHRLERWRDRLIEGGNDELQTYLTETPEADIQHLRQLIRNAKKEAEKQQAPAAARKLFKYLRELAEAKL</sequence>
<dbReference type="HAMAP" id="MF_00765">
    <property type="entry name" value="DarP"/>
    <property type="match status" value="1"/>
</dbReference>
<evidence type="ECO:0000256" key="2">
    <source>
        <dbReference type="ARBA" id="ARBA00022517"/>
    </source>
</evidence>
<dbReference type="RefSeq" id="WP_193952834.1">
    <property type="nucleotide sequence ID" value="NZ_JADEYS010000007.1"/>
</dbReference>
<keyword evidence="3 5" id="KW-0699">rRNA-binding</keyword>
<protein>
    <recommendedName>
        <fullName evidence="5">Dual-action ribosomal maturation protein DarP</fullName>
    </recommendedName>
    <alternativeName>
        <fullName evidence="5">Large ribosomal subunit assembly factor DarP</fullName>
    </alternativeName>
</protein>
<comment type="caution">
    <text evidence="6">The sequence shown here is derived from an EMBL/GenBank/DDBJ whole genome shotgun (WGS) entry which is preliminary data.</text>
</comment>
<dbReference type="InterPro" id="IPR023153">
    <property type="entry name" value="DarP_sf"/>
</dbReference>
<evidence type="ECO:0000313" key="6">
    <source>
        <dbReference type="EMBL" id="MBE9397278.1"/>
    </source>
</evidence>